<evidence type="ECO:0008006" key="4">
    <source>
        <dbReference type="Google" id="ProtNLM"/>
    </source>
</evidence>
<keyword evidence="1" id="KW-1133">Transmembrane helix</keyword>
<gene>
    <name evidence="2" type="ORF">AOB46_02260</name>
</gene>
<reference evidence="2 3" key="1">
    <citation type="journal article" date="2015" name="Genom Data">
        <title>Draft genome sequence of a multidrug-resistant Chryseobacterium indologenes isolate from Malaysia.</title>
        <authorList>
            <person name="Yu C.Y."/>
            <person name="Ang G.Y."/>
            <person name="Cheng H.J."/>
            <person name="Cheong Y.M."/>
            <person name="Yin W.F."/>
            <person name="Chan K.G."/>
        </authorList>
    </citation>
    <scope>NUCLEOTIDE SEQUENCE [LARGE SCALE GENOMIC DNA]</scope>
    <source>
        <strain evidence="2 3">CI_885</strain>
    </source>
</reference>
<dbReference type="EMBL" id="LJOD01000001">
    <property type="protein sequence ID" value="KPE52840.1"/>
    <property type="molecule type" value="Genomic_DNA"/>
</dbReference>
<accession>A0A0N0ZXE6</accession>
<sequence>MIIFGLRSGNLKSDDGPLADCAHCHSSKTVHLHFYVRYIHIFWIPLIPLYKTGISQCSHCKQSLDKAQMSPQLLAGYAAARKKTRIPLKYYSWPIIAFLFILFALFAVLFENKDTKAWLQQPKSGDIYEMKEDGRYALYRVKAIKGDSIFMNPHKFTAEKLSELRKLKNDHPESYSDSAIGLTRHELEVLYTSKVLKKISRK</sequence>
<dbReference type="PATRIC" id="fig|253.9.peg.476"/>
<dbReference type="OrthoDB" id="766141at2"/>
<keyword evidence="1" id="KW-0472">Membrane</keyword>
<organism evidence="2 3">
    <name type="scientific">Chryseobacterium indologenes</name>
    <name type="common">Flavobacterium indologenes</name>
    <dbReference type="NCBI Taxonomy" id="253"/>
    <lineage>
        <taxon>Bacteria</taxon>
        <taxon>Pseudomonadati</taxon>
        <taxon>Bacteroidota</taxon>
        <taxon>Flavobacteriia</taxon>
        <taxon>Flavobacteriales</taxon>
        <taxon>Weeksellaceae</taxon>
        <taxon>Chryseobacterium group</taxon>
        <taxon>Chryseobacterium</taxon>
    </lineage>
</organism>
<reference evidence="3" key="2">
    <citation type="submission" date="2015-09" db="EMBL/GenBank/DDBJ databases">
        <title>Draft genome sequence of a multidrug-resistant Chryseobacterium indologenes isolate from Malaysia.</title>
        <authorList>
            <person name="Yu C.Y."/>
            <person name="Ang G.Y."/>
            <person name="Chan K.-G."/>
        </authorList>
    </citation>
    <scope>NUCLEOTIDE SEQUENCE [LARGE SCALE GENOMIC DNA]</scope>
    <source>
        <strain evidence="3">CI_885</strain>
    </source>
</reference>
<evidence type="ECO:0000313" key="3">
    <source>
        <dbReference type="Proteomes" id="UP000037953"/>
    </source>
</evidence>
<comment type="caution">
    <text evidence="2">The sequence shown here is derived from an EMBL/GenBank/DDBJ whole genome shotgun (WGS) entry which is preliminary data.</text>
</comment>
<evidence type="ECO:0000313" key="2">
    <source>
        <dbReference type="EMBL" id="KPE52840.1"/>
    </source>
</evidence>
<name>A0A0N0ZXE6_CHRID</name>
<dbReference type="AlphaFoldDB" id="A0A0N0ZXE6"/>
<dbReference type="RefSeq" id="WP_062696407.1">
    <property type="nucleotide sequence ID" value="NZ_LJOD01000001.1"/>
</dbReference>
<protein>
    <recommendedName>
        <fullName evidence="4">Zinc-ribbon 15 domain-containing protein</fullName>
    </recommendedName>
</protein>
<evidence type="ECO:0000256" key="1">
    <source>
        <dbReference type="SAM" id="Phobius"/>
    </source>
</evidence>
<keyword evidence="1" id="KW-0812">Transmembrane</keyword>
<proteinExistence type="predicted"/>
<dbReference type="Proteomes" id="UP000037953">
    <property type="component" value="Unassembled WGS sequence"/>
</dbReference>
<feature type="transmembrane region" description="Helical" evidence="1">
    <location>
        <begin position="90"/>
        <end position="110"/>
    </location>
</feature>